<dbReference type="Gene3D" id="3.40.50.1100">
    <property type="match status" value="2"/>
</dbReference>
<dbReference type="PROSITE" id="PS00901">
    <property type="entry name" value="CYS_SYNTHASE"/>
    <property type="match status" value="1"/>
</dbReference>
<accession>A0A7J3ZLQ2</accession>
<dbReference type="EMBL" id="DRZC01000079">
    <property type="protein sequence ID" value="HHQ80968.1"/>
    <property type="molecule type" value="Genomic_DNA"/>
</dbReference>
<dbReference type="InterPro" id="IPR050214">
    <property type="entry name" value="Cys_Synth/Cystath_Beta-Synth"/>
</dbReference>
<reference evidence="3" key="1">
    <citation type="journal article" date="2020" name="mSystems">
        <title>Genome- and Community-Level Interaction Insights into Carbon Utilization and Element Cycling Functions of Hydrothermarchaeota in Hydrothermal Sediment.</title>
        <authorList>
            <person name="Zhou Z."/>
            <person name="Liu Y."/>
            <person name="Xu W."/>
            <person name="Pan J."/>
            <person name="Luo Z.H."/>
            <person name="Li M."/>
        </authorList>
    </citation>
    <scope>NUCLEOTIDE SEQUENCE [LARGE SCALE GENOMIC DNA]</scope>
    <source>
        <strain evidence="3">SpSt-1116</strain>
    </source>
</reference>
<name>A0A7J3ZLQ2_9CREN</name>
<evidence type="ECO:0000313" key="3">
    <source>
        <dbReference type="EMBL" id="HHQ80968.1"/>
    </source>
</evidence>
<dbReference type="AlphaFoldDB" id="A0A7J3ZLQ2"/>
<dbReference type="GO" id="GO:0006535">
    <property type="term" value="P:cysteine biosynthetic process from serine"/>
    <property type="evidence" value="ECO:0007669"/>
    <property type="project" value="InterPro"/>
</dbReference>
<dbReference type="InterPro" id="IPR001216">
    <property type="entry name" value="P-phosphate_BS"/>
</dbReference>
<evidence type="ECO:0000256" key="1">
    <source>
        <dbReference type="ARBA" id="ARBA00001933"/>
    </source>
</evidence>
<dbReference type="CDD" id="cd01561">
    <property type="entry name" value="CBS_like"/>
    <property type="match status" value="1"/>
</dbReference>
<dbReference type="PANTHER" id="PTHR10314">
    <property type="entry name" value="CYSTATHIONINE BETA-SYNTHASE"/>
    <property type="match status" value="1"/>
</dbReference>
<protein>
    <submittedName>
        <fullName evidence="3">PLP-dependent cysteine synthase family protein</fullName>
    </submittedName>
</protein>
<sequence>MGWPTPLVKLNAFSTSSRQVWAKLEGCNPFSNSIKDRVGWSMVMRAIEEGNLGEVLYEATSTNTGIALAALANILGLKAKLFVPKTVQKTSEILLRVLGAEVVRLPVSLTVEANEYVGKLSKEHGAVHLNQFENDANLEVHLKHTARELDEQLGLLNLRPTCIVGGIGTSGHMSAISIYFKSKYGGDVRIVGVQPAPNETIPGIRRRETGMKWVEWSETEFDEIIDVKLEEAIEGVLSVARSEGLLIGLSAGAVVHAFKRLSERGEASSGVYVLVFPDTGYKYVEQFESYFRLKKLEKEGKHETRLVELVEGE</sequence>
<feature type="domain" description="Tryptophan synthase beta chain-like PALP" evidence="2">
    <location>
        <begin position="3"/>
        <end position="278"/>
    </location>
</feature>
<dbReference type="InterPro" id="IPR036052">
    <property type="entry name" value="TrpB-like_PALP_sf"/>
</dbReference>
<comment type="cofactor">
    <cofactor evidence="1">
        <name>pyridoxal 5'-phosphate</name>
        <dbReference type="ChEBI" id="CHEBI:597326"/>
    </cofactor>
</comment>
<proteinExistence type="predicted"/>
<dbReference type="SUPFAM" id="SSF53686">
    <property type="entry name" value="Tryptophan synthase beta subunit-like PLP-dependent enzymes"/>
    <property type="match status" value="1"/>
</dbReference>
<evidence type="ECO:0000259" key="2">
    <source>
        <dbReference type="Pfam" id="PF00291"/>
    </source>
</evidence>
<dbReference type="Pfam" id="PF00291">
    <property type="entry name" value="PALP"/>
    <property type="match status" value="1"/>
</dbReference>
<organism evidence="3">
    <name type="scientific">Fervidicoccus fontis</name>
    <dbReference type="NCBI Taxonomy" id="683846"/>
    <lineage>
        <taxon>Archaea</taxon>
        <taxon>Thermoproteota</taxon>
        <taxon>Thermoprotei</taxon>
        <taxon>Fervidicoccales</taxon>
        <taxon>Fervidicoccaceae</taxon>
        <taxon>Fervidicoccus</taxon>
    </lineage>
</organism>
<dbReference type="InterPro" id="IPR001926">
    <property type="entry name" value="TrpB-like_PALP"/>
</dbReference>
<gene>
    <name evidence="3" type="ORF">ENM78_05925</name>
</gene>
<comment type="caution">
    <text evidence="3">The sequence shown here is derived from an EMBL/GenBank/DDBJ whole genome shotgun (WGS) entry which is preliminary data.</text>
</comment>